<evidence type="ECO:0000313" key="3">
    <source>
        <dbReference type="Proteomes" id="UP001501570"/>
    </source>
</evidence>
<feature type="transmembrane region" description="Helical" evidence="1">
    <location>
        <begin position="60"/>
        <end position="79"/>
    </location>
</feature>
<reference evidence="3" key="1">
    <citation type="journal article" date="2019" name="Int. J. Syst. Evol. Microbiol.">
        <title>The Global Catalogue of Microorganisms (GCM) 10K type strain sequencing project: providing services to taxonomists for standard genome sequencing and annotation.</title>
        <authorList>
            <consortium name="The Broad Institute Genomics Platform"/>
            <consortium name="The Broad Institute Genome Sequencing Center for Infectious Disease"/>
            <person name="Wu L."/>
            <person name="Ma J."/>
        </authorList>
    </citation>
    <scope>NUCLEOTIDE SEQUENCE [LARGE SCALE GENOMIC DNA]</scope>
    <source>
        <strain evidence="3">JCM 18304</strain>
    </source>
</reference>
<comment type="caution">
    <text evidence="2">The sequence shown here is derived from an EMBL/GenBank/DDBJ whole genome shotgun (WGS) entry which is preliminary data.</text>
</comment>
<evidence type="ECO:0000256" key="1">
    <source>
        <dbReference type="SAM" id="Phobius"/>
    </source>
</evidence>
<dbReference type="EMBL" id="BAABJQ010000123">
    <property type="protein sequence ID" value="GAA5202768.1"/>
    <property type="molecule type" value="Genomic_DNA"/>
</dbReference>
<proteinExistence type="predicted"/>
<keyword evidence="1" id="KW-0472">Membrane</keyword>
<evidence type="ECO:0000313" key="2">
    <source>
        <dbReference type="EMBL" id="GAA5202768.1"/>
    </source>
</evidence>
<name>A0ABP9SX32_9ACTN</name>
<keyword evidence="1" id="KW-0812">Transmembrane</keyword>
<dbReference type="Proteomes" id="UP001501570">
    <property type="component" value="Unassembled WGS sequence"/>
</dbReference>
<protein>
    <submittedName>
        <fullName evidence="2">Uncharacterized protein</fullName>
    </submittedName>
</protein>
<organism evidence="2 3">
    <name type="scientific">Rugosimonospora acidiphila</name>
    <dbReference type="NCBI Taxonomy" id="556531"/>
    <lineage>
        <taxon>Bacteria</taxon>
        <taxon>Bacillati</taxon>
        <taxon>Actinomycetota</taxon>
        <taxon>Actinomycetes</taxon>
        <taxon>Micromonosporales</taxon>
        <taxon>Micromonosporaceae</taxon>
        <taxon>Rugosimonospora</taxon>
    </lineage>
</organism>
<gene>
    <name evidence="2" type="ORF">GCM10023322_84390</name>
</gene>
<keyword evidence="3" id="KW-1185">Reference proteome</keyword>
<keyword evidence="1" id="KW-1133">Transmembrane helix</keyword>
<sequence>MDITEVQLVTSEGITVTAGDILFTNTTVMAGDIIFINIVMVITDMVAAVVVTVEDITVMMGYIMVTVVAVLAKGTIAMANVEVTARNIIIMWSLLSMSVPLKLQQLVDR</sequence>
<accession>A0ABP9SX32</accession>